<dbReference type="GeneID" id="105272236"/>
<comment type="similarity">
    <text evidence="1">Belongs to the DNase II family.</text>
</comment>
<evidence type="ECO:0000313" key="4">
    <source>
        <dbReference type="Proteomes" id="UP000694866"/>
    </source>
</evidence>
<dbReference type="InterPro" id="IPR004947">
    <property type="entry name" value="DNase_II"/>
</dbReference>
<accession>A0A9R1TPM7</accession>
<dbReference type="CDD" id="cd09120">
    <property type="entry name" value="PLDc_DNaseII_1"/>
    <property type="match status" value="1"/>
</dbReference>
<gene>
    <name evidence="5" type="primary">LOC105272236</name>
</gene>
<dbReference type="RefSeq" id="XP_011312558.1">
    <property type="nucleotide sequence ID" value="XM_011314256.1"/>
</dbReference>
<dbReference type="CDD" id="cd09121">
    <property type="entry name" value="PLDc_DNaseII_2"/>
    <property type="match status" value="1"/>
</dbReference>
<dbReference type="PANTHER" id="PTHR10858:SF23">
    <property type="entry name" value="DEOXYRIBONUCLEASE II"/>
    <property type="match status" value="1"/>
</dbReference>
<feature type="signal peptide" evidence="3">
    <location>
        <begin position="1"/>
        <end position="24"/>
    </location>
</feature>
<evidence type="ECO:0000313" key="5">
    <source>
        <dbReference type="RefSeq" id="XP_011312558.1"/>
    </source>
</evidence>
<keyword evidence="4" id="KW-1185">Reference proteome</keyword>
<dbReference type="OrthoDB" id="10261598at2759"/>
<sequence length="397" mass="44226">MGQSTMKTKFTLLILFFISGAVKSASLQCKDEDGLDVDWYVLYKLPKIAESSEALVKQGLGYLYITSKSVGGGWKLSAESIGSPKSIPGRTLAPLYDNNVAKQKAWILYNDHPPDRTAGGAKYGHTKGVVMGDNTDGFWLVHSVPRYPPVPTTGSAGKCPYSIGDLCKKFFSMLAPTKPEYSYPSTGQNNGQSFLCISVNADQRTPIADQLIFNEINTFRYHVPDSLKSSYSMFLKAAEEPHMPQLEGGAPKLKEIFSRGGQKFLSFATAKHWQQDIYWNWVAPYLNSDMYVTSWQKGSGTKLVTNCEGKHIYNVKSVKLGTPGFKTFEFRTTKDHSKWAIGENHRNMLFYVCVGDVNRMRSQTERGGGTVCLQSRDLWRHYKNAIAEVEACPKPSG</sequence>
<proteinExistence type="inferred from homology"/>
<dbReference type="Pfam" id="PF03265">
    <property type="entry name" value="DNase_II"/>
    <property type="match status" value="1"/>
</dbReference>
<evidence type="ECO:0000256" key="1">
    <source>
        <dbReference type="ARBA" id="ARBA00007527"/>
    </source>
</evidence>
<keyword evidence="2" id="KW-0378">Hydrolase</keyword>
<dbReference type="KEGG" id="fas:105272236"/>
<keyword evidence="3" id="KW-0732">Signal</keyword>
<dbReference type="AlphaFoldDB" id="A0A9R1TPM7"/>
<evidence type="ECO:0000256" key="3">
    <source>
        <dbReference type="SAM" id="SignalP"/>
    </source>
</evidence>
<organism evidence="4 5">
    <name type="scientific">Fopius arisanus</name>
    <dbReference type="NCBI Taxonomy" id="64838"/>
    <lineage>
        <taxon>Eukaryota</taxon>
        <taxon>Metazoa</taxon>
        <taxon>Ecdysozoa</taxon>
        <taxon>Arthropoda</taxon>
        <taxon>Hexapoda</taxon>
        <taxon>Insecta</taxon>
        <taxon>Pterygota</taxon>
        <taxon>Neoptera</taxon>
        <taxon>Endopterygota</taxon>
        <taxon>Hymenoptera</taxon>
        <taxon>Apocrita</taxon>
        <taxon>Ichneumonoidea</taxon>
        <taxon>Braconidae</taxon>
        <taxon>Opiinae</taxon>
        <taxon>Fopius</taxon>
    </lineage>
</organism>
<protein>
    <submittedName>
        <fullName evidence="5">Plancitoxin-1</fullName>
    </submittedName>
</protein>
<reference evidence="5" key="1">
    <citation type="submission" date="2025-08" db="UniProtKB">
        <authorList>
            <consortium name="RefSeq"/>
        </authorList>
    </citation>
    <scope>IDENTIFICATION</scope>
    <source>
        <strain evidence="5">USDA-PBARC FA_bdor</strain>
        <tissue evidence="5">Whole organism</tissue>
    </source>
</reference>
<dbReference type="Proteomes" id="UP000694866">
    <property type="component" value="Unplaced"/>
</dbReference>
<name>A0A9R1TPM7_9HYME</name>
<dbReference type="PANTHER" id="PTHR10858">
    <property type="entry name" value="DEOXYRIBONUCLEASE II"/>
    <property type="match status" value="1"/>
</dbReference>
<dbReference type="GO" id="GO:0006309">
    <property type="term" value="P:apoptotic DNA fragmentation"/>
    <property type="evidence" value="ECO:0007669"/>
    <property type="project" value="TreeGrafter"/>
</dbReference>
<evidence type="ECO:0000256" key="2">
    <source>
        <dbReference type="ARBA" id="ARBA00022801"/>
    </source>
</evidence>
<feature type="chain" id="PRO_5040377613" evidence="3">
    <location>
        <begin position="25"/>
        <end position="397"/>
    </location>
</feature>
<dbReference type="GO" id="GO:0004531">
    <property type="term" value="F:deoxyribonuclease II activity"/>
    <property type="evidence" value="ECO:0007669"/>
    <property type="project" value="InterPro"/>
</dbReference>